<dbReference type="Pfam" id="PF20578">
    <property type="entry name" value="aBig_2"/>
    <property type="match status" value="1"/>
</dbReference>
<sequence>MSRRWLKKFGASMLSFTMIVSLVSVAMPINVSAETEAVEIGIEVQKAYDVDVVLAVDNSTQNIDTFKEDLQQALENRGVNASNLNIQSVQVNETNILEGTFKLNLKWDKPASGRIDMDSHVEFWNENENVNELYYDNDSVYGSTLDFDDTVGGIGEIIALSLNTIPEEIIELKVYINPYNGHADTTMYLYKTVNGVEQEIISHTGFVDAKFYFGSFKRNQDSWDFHFNDESVFAGKEVEVISKDFMEVLREPDWRPSARKYLVNLNDQTVPDFEDSVELGEIMTRMYNDQIHYIGWGEDTDNEGTNDLTQNQADSFISKNNGLGTFVNRTGSTYQQQVNDMADYIASQSQSEANNEYLQLGQNYDLIVSPASELSNTKDESWPTGKWRIDHDPSIYENNSGVAPYSGQYLSDFNPAFNKVGKYDIYYADELVKTLYVHRQPVSRFEVEVNNSNEVALTNLSYDLDNQTKADKGIEEVLWKWKHTVDEQWISGQPDSFVPNQDYIIQLMVKDDQGTWSTARSRYQSTQPGAGKPISDFELSTNELIWPSSSIEIEDTSYDPRSASLTQYEWKVYKGSNEIYSGSTPKLDFSSDGVGTYKISLRTRNEHGTWSETFSRFLKIMPNSEPSMTSVADQAITEGTTKEISFQVDDAETGAYHVTVTGTSSDQTILPNEHIVVTGSGKDRVVSITPALGQAGEVTITLSATDGDRSVEQSFKVTIIEKNAPEISNIEDQSIDIDDSSEEISFTIRDEVVAANVITVTATSSNQELIADSSIELGGTDEDRTIRFTPVAGASGTAVITIAATDPGGKKSVITFNVTVSDLTPPTIVNIEVVNPDERYKAGDKIVIKVTFDEDVTVNGLPELALDFGTEPIRKAQYTGADTANELIFEYTIQEGDDTEEIRISAEQPLQLAGGTIQDGNENNANLNLTEDFVWDTLIVDTTPPDRPSIEAQSVKPGTSIEITSGAPSEKETAWLAPIGTTSFEEGPTTTKLVGDGTKETIQAPQAEGTYYLYVIDANGNVSTASEHAVTVDHTPPAVAILTLPIANDNAINKQEAEDVIISGKAEANAKVEVTFIDQNLVEIVVSTFADEHGNWSIDPADITSLADGTVTVSVKVIDAAGNESLETTHSIHKDTISPIMQDDVLANNRYVKGGITILLDASAEAGYRVFIAPPGATLQDLEANGETVTSVGGIYSEINAPSADGIYQLYIVDNAGNVSEPSNATITVDNIAPTIASLDPNTTDWVNGLVIVAIHASDENGSGIAEVKYAYGLQTANYFIANGIQANDYVFEVGLNGIYTVYVRDMAGNERVMIIPITNIDTEKPSAPTINVQPERDFYNNEYAVTITPGQDLLSGADYTEYRLTGAVEQDWTQYEQPIIFTEDGIYTIETRTYDYVGNVSDTTTRTIAINREIAVFPSVSTSPDVAFSNEDVTVKITKTFDESGEVEAEHSTVYYKLPSMHEYVEYTGPFVIEEEGETMIHIMIIDRSSNEVTITKVVSIDKTAPINQNQILEEDVTVQGNTLLDIQPSDDYEDTIWLAPEGTVTFNESETMTKASGDATKIVTPKLDGEYKFYVVDKAGNVSSASDQTVVVDNVPPTVTEIEDGKTYKEYPTISFEEGHATLNGKPFVTGTKVEANGEYTLIVTDAAGNSTVIRFKVDNDKESVDKDTAALHPNYIPGDHSEWVSGDISLIKEGFYGSEVKWSSSNGDILSADGKVIPPTVDTEVTLTATITKGDYTLEKTFTVIVIADPVKPVIVLNGSSNVVVEQGQIYVEQGAQATDNIDGNITDKVVMSGFIDTQTIGVYTLVYTVTDQAGNMAQVERTVTVVKATTPASTIIQVDGDQESTEQKIKDALKEAERKKTGKIVLVVNKDPDSGAPIQVSIGREQLKSAYDQHTKIELHTDTASMLIPIHELDLTELTGNSRLELVIEQVDMQLAENQALVTAIQNNLAIYDNKIFDFKMRVIEEDAQGNVILSKDIENFQTTEDIVLNIFVGTNINEQLRFMTFYFNETTKEWEYIRSSYDKQSGNMTLLTNHLSIYSIMETSKAQKQAELTNILNKENITVKEARSILEDPDMDFDEEAMNQYDKFTNVHKDAVAQDIITKKPTGGYDYPSLRDQVTISVNSKHETIITDIEKPVIQLTGPSVVYVQTGKVYVEQGVTATDNVDGDITGRVIMIGSVDTTKNGTYILRYIITDLNGNQSEITRTVIVQNASYNGEVIEAPEQEHEQEQEPTLPVVIIDHKNKGYVIKENKNNTIVSLKEPQMHLVGKVYNVEAVSDKTTGKIEVQFSYDPNEVTNLNQLVVYKYNEAEKRWVAVGGIIDARNHTVTITLDSPATLALMENKKGFKDLDGHWAKDIVEFLAARQIITGDSAGNFNPNIGITRAEFSTLIVRMLNLPMNESQSQFTDVTDKWYESYITTAQEQGIVKGVSETSFEPERVVSRQEMAAIIVRTLKKYKDVTFTEEDLKQISEFADTESISRWAYEDVYTARKLELMIGRNGNKFAPQNPTLRGEAASVIYNLLKELELI</sequence>
<dbReference type="Pfam" id="PF16403">
    <property type="entry name" value="Bact_surface_Ig-like"/>
    <property type="match status" value="2"/>
</dbReference>
<dbReference type="PROSITE" id="PS51272">
    <property type="entry name" value="SLH"/>
    <property type="match status" value="3"/>
</dbReference>
<dbReference type="Gene3D" id="2.60.40.10">
    <property type="entry name" value="Immunoglobulins"/>
    <property type="match status" value="6"/>
</dbReference>
<feature type="chain" id="PRO_5045692985" evidence="2">
    <location>
        <begin position="27"/>
        <end position="2533"/>
    </location>
</feature>
<dbReference type="InterPro" id="IPR001119">
    <property type="entry name" value="SLH_dom"/>
</dbReference>
<dbReference type="InterPro" id="IPR022038">
    <property type="entry name" value="Ig-like_bact"/>
</dbReference>
<evidence type="ECO:0000313" key="4">
    <source>
        <dbReference type="EMBL" id="MFC6332664.1"/>
    </source>
</evidence>
<dbReference type="RefSeq" id="WP_379233342.1">
    <property type="nucleotide sequence ID" value="NZ_JBHSTE010000003.1"/>
</dbReference>
<comment type="caution">
    <text evidence="4">The sequence shown here is derived from an EMBL/GenBank/DDBJ whole genome shotgun (WGS) entry which is preliminary data.</text>
</comment>
<dbReference type="Pfam" id="PF00395">
    <property type="entry name" value="SLH"/>
    <property type="match status" value="3"/>
</dbReference>
<proteinExistence type="predicted"/>
<protein>
    <submittedName>
        <fullName evidence="4">Immunoglobulin-like domain-containing protein</fullName>
    </submittedName>
</protein>
<evidence type="ECO:0000256" key="2">
    <source>
        <dbReference type="SAM" id="SignalP"/>
    </source>
</evidence>
<dbReference type="Pfam" id="PF12245">
    <property type="entry name" value="Big_3_2"/>
    <property type="match status" value="1"/>
</dbReference>
<evidence type="ECO:0000313" key="5">
    <source>
        <dbReference type="Proteomes" id="UP001596233"/>
    </source>
</evidence>
<evidence type="ECO:0000259" key="3">
    <source>
        <dbReference type="PROSITE" id="PS51272"/>
    </source>
</evidence>
<feature type="signal peptide" evidence="2">
    <location>
        <begin position="1"/>
        <end position="26"/>
    </location>
</feature>
<dbReference type="InterPro" id="IPR051465">
    <property type="entry name" value="Cell_Envelope_Struct_Comp"/>
</dbReference>
<gene>
    <name evidence="4" type="ORF">ACFP56_08520</name>
</gene>
<accession>A0ABW1V5D5</accession>
<evidence type="ECO:0000256" key="1">
    <source>
        <dbReference type="SAM" id="MobiDB-lite"/>
    </source>
</evidence>
<dbReference type="InterPro" id="IPR032179">
    <property type="entry name" value="Cry22Aa_Ig-like"/>
</dbReference>
<keyword evidence="5" id="KW-1185">Reference proteome</keyword>
<feature type="domain" description="SLH" evidence="3">
    <location>
        <begin position="2474"/>
        <end position="2533"/>
    </location>
</feature>
<name>A0ABW1V5D5_9BACL</name>
<reference evidence="5" key="1">
    <citation type="journal article" date="2019" name="Int. J. Syst. Evol. Microbiol.">
        <title>The Global Catalogue of Microorganisms (GCM) 10K type strain sequencing project: providing services to taxonomists for standard genome sequencing and annotation.</title>
        <authorList>
            <consortium name="The Broad Institute Genomics Platform"/>
            <consortium name="The Broad Institute Genome Sequencing Center for Infectious Disease"/>
            <person name="Wu L."/>
            <person name="Ma J."/>
        </authorList>
    </citation>
    <scope>NUCLEOTIDE SEQUENCE [LARGE SCALE GENOMIC DNA]</scope>
    <source>
        <strain evidence="5">PCU 280</strain>
    </source>
</reference>
<dbReference type="Pfam" id="PF19077">
    <property type="entry name" value="Big_13"/>
    <property type="match status" value="1"/>
</dbReference>
<dbReference type="PANTHER" id="PTHR43308:SF5">
    <property type="entry name" value="S-LAYER PROTEIN _ PEPTIDOGLYCAN ENDO-BETA-N-ACETYLGLUCOSAMINIDASE"/>
    <property type="match status" value="1"/>
</dbReference>
<dbReference type="PANTHER" id="PTHR43308">
    <property type="entry name" value="OUTER MEMBRANE PROTEIN ALPHA-RELATED"/>
    <property type="match status" value="1"/>
</dbReference>
<dbReference type="NCBIfam" id="NF047446">
    <property type="entry name" value="barrel_OmpL47"/>
    <property type="match status" value="1"/>
</dbReference>
<feature type="domain" description="SLH" evidence="3">
    <location>
        <begin position="2410"/>
        <end position="2468"/>
    </location>
</feature>
<dbReference type="InterPro" id="IPR058094">
    <property type="entry name" value="Ig-like_OmpL47-like"/>
</dbReference>
<feature type="region of interest" description="Disordered" evidence="1">
    <location>
        <begin position="944"/>
        <end position="969"/>
    </location>
</feature>
<keyword evidence="2" id="KW-0732">Signal</keyword>
<dbReference type="InterPro" id="IPR044016">
    <property type="entry name" value="Big_13"/>
</dbReference>
<organism evidence="4 5">
    <name type="scientific">Paenibacillus septentrionalis</name>
    <dbReference type="NCBI Taxonomy" id="429342"/>
    <lineage>
        <taxon>Bacteria</taxon>
        <taxon>Bacillati</taxon>
        <taxon>Bacillota</taxon>
        <taxon>Bacilli</taxon>
        <taxon>Bacillales</taxon>
        <taxon>Paenibacillaceae</taxon>
        <taxon>Paenibacillus</taxon>
    </lineage>
</organism>
<dbReference type="EMBL" id="JBHSTE010000003">
    <property type="protein sequence ID" value="MFC6332664.1"/>
    <property type="molecule type" value="Genomic_DNA"/>
</dbReference>
<dbReference type="NCBIfam" id="NF033510">
    <property type="entry name" value="Ca_tandemer"/>
    <property type="match status" value="1"/>
</dbReference>
<dbReference type="InterPro" id="IPR013783">
    <property type="entry name" value="Ig-like_fold"/>
</dbReference>
<dbReference type="InterPro" id="IPR046780">
    <property type="entry name" value="aBig_2"/>
</dbReference>
<dbReference type="Proteomes" id="UP001596233">
    <property type="component" value="Unassembled WGS sequence"/>
</dbReference>
<feature type="domain" description="SLH" evidence="3">
    <location>
        <begin position="2346"/>
        <end position="2409"/>
    </location>
</feature>